<evidence type="ECO:0000256" key="1">
    <source>
        <dbReference type="SAM" id="MobiDB-lite"/>
    </source>
</evidence>
<dbReference type="EMBL" id="JADCNL010000005">
    <property type="protein sequence ID" value="KAG0480004.1"/>
    <property type="molecule type" value="Genomic_DNA"/>
</dbReference>
<evidence type="ECO:0000313" key="2">
    <source>
        <dbReference type="EMBL" id="KAG0480004.1"/>
    </source>
</evidence>
<reference evidence="2 3" key="1">
    <citation type="journal article" date="2020" name="Nat. Food">
        <title>A phased Vanilla planifolia genome enables genetic improvement of flavour and production.</title>
        <authorList>
            <person name="Hasing T."/>
            <person name="Tang H."/>
            <person name="Brym M."/>
            <person name="Khazi F."/>
            <person name="Huang T."/>
            <person name="Chambers A.H."/>
        </authorList>
    </citation>
    <scope>NUCLEOTIDE SEQUENCE [LARGE SCALE GENOMIC DNA]</scope>
    <source>
        <tissue evidence="2">Leaf</tissue>
    </source>
</reference>
<dbReference type="Proteomes" id="UP000636800">
    <property type="component" value="Chromosome 5"/>
</dbReference>
<feature type="region of interest" description="Disordered" evidence="1">
    <location>
        <begin position="36"/>
        <end position="77"/>
    </location>
</feature>
<comment type="caution">
    <text evidence="2">The sequence shown here is derived from an EMBL/GenBank/DDBJ whole genome shotgun (WGS) entry which is preliminary data.</text>
</comment>
<dbReference type="OrthoDB" id="1919336at2759"/>
<proteinExistence type="predicted"/>
<evidence type="ECO:0000313" key="3">
    <source>
        <dbReference type="Proteomes" id="UP000636800"/>
    </source>
</evidence>
<sequence>MSDKKESENSVNRQRFQDGSKVLKFEELLQAPAELMGREGGLVQGGDRRQNRTSGKRGSKDWTVSGEVQEEDHEDGSGKGILTFFLLLLFYCSKQEKLVV</sequence>
<accession>A0A835QWH5</accession>
<dbReference type="AlphaFoldDB" id="A0A835QWH5"/>
<gene>
    <name evidence="2" type="ORF">HPP92_010862</name>
</gene>
<organism evidence="2 3">
    <name type="scientific">Vanilla planifolia</name>
    <name type="common">Vanilla</name>
    <dbReference type="NCBI Taxonomy" id="51239"/>
    <lineage>
        <taxon>Eukaryota</taxon>
        <taxon>Viridiplantae</taxon>
        <taxon>Streptophyta</taxon>
        <taxon>Embryophyta</taxon>
        <taxon>Tracheophyta</taxon>
        <taxon>Spermatophyta</taxon>
        <taxon>Magnoliopsida</taxon>
        <taxon>Liliopsida</taxon>
        <taxon>Asparagales</taxon>
        <taxon>Orchidaceae</taxon>
        <taxon>Vanilloideae</taxon>
        <taxon>Vanilleae</taxon>
        <taxon>Vanilla</taxon>
    </lineage>
</organism>
<keyword evidence="3" id="KW-1185">Reference proteome</keyword>
<name>A0A835QWH5_VANPL</name>
<protein>
    <submittedName>
        <fullName evidence="2">Uncharacterized protein</fullName>
    </submittedName>
</protein>